<dbReference type="Gene3D" id="3.30.930.10">
    <property type="entry name" value="Bira Bifunctional Protein, Domain 2"/>
    <property type="match status" value="1"/>
</dbReference>
<evidence type="ECO:0000313" key="5">
    <source>
        <dbReference type="Proteomes" id="UP001497497"/>
    </source>
</evidence>
<dbReference type="Proteomes" id="UP001497497">
    <property type="component" value="Unassembled WGS sequence"/>
</dbReference>
<evidence type="ECO:0000256" key="2">
    <source>
        <dbReference type="ARBA" id="ARBA00022598"/>
    </source>
</evidence>
<dbReference type="AlphaFoldDB" id="A0AAV2HQK4"/>
<dbReference type="SUPFAM" id="SSF55681">
    <property type="entry name" value="Class II aaRS and biotin synthetases"/>
    <property type="match status" value="1"/>
</dbReference>
<feature type="domain" description="BPL/LPL catalytic" evidence="3">
    <location>
        <begin position="26"/>
        <end position="140"/>
    </location>
</feature>
<dbReference type="PANTHER" id="PTHR12835">
    <property type="entry name" value="BIOTIN PROTEIN LIGASE"/>
    <property type="match status" value="1"/>
</dbReference>
<dbReference type="PANTHER" id="PTHR12835:SF5">
    <property type="entry name" value="BIOTIN--PROTEIN LIGASE"/>
    <property type="match status" value="1"/>
</dbReference>
<name>A0AAV2HQK4_LYMST</name>
<proteinExistence type="inferred from homology"/>
<sequence length="575" mass="63673">MATFNIETFQGFLTASKIGKKLIYEEVTGSTMDDARRLAHNIHENPHGTAVMSERQTKARGAKDHKWDASNTGNIYVSFILHLPPAFKTYEGRFDLEVAACLAVLQVAHKLGVTHAIPKWPNDIWVKGHKLAGFLVEDGRFEVPGSLNCLLILGMGINVNADVRRNPELHSIATSLLCEREGVSVNREEFFADVCSTLEATLSRPRDDLLAEFRRANLFQRHDNISVSCLIEGNIIDGEFLKICENWDVKLIDKVNGETRNCSSQNFTIRPKVVNKIIVVSTGIQSNKSAANLSQWLLSIVDTSKFVVCLVPESSITNSDVWMKTCSLLVLAENICEPDSLSSKVSSFLKSGGSVMSNGMGSLFLAKVLDVPLKEVLLDSADSITDVGHVHLQVQVTVESTKNIPHPLVDSKQFSTVMSSARQDVFIMVSSSVEPVIFPTTPVCFQFFEDEKALLSESHMPRDNLANKETVKSPCFENEPRPESTNAKEEGKCEQTQLKAFYVNIEENNKTLAVFTLKIQNGGNVALWGFDAGIMSPSTQEEVSGVKSHVESDAVHMDRFKRDKLLSQVLDILLK</sequence>
<reference evidence="4 5" key="1">
    <citation type="submission" date="2024-04" db="EMBL/GenBank/DDBJ databases">
        <authorList>
            <consortium name="Genoscope - CEA"/>
            <person name="William W."/>
        </authorList>
    </citation>
    <scope>NUCLEOTIDE SEQUENCE [LARGE SCALE GENOMIC DNA]</scope>
</reference>
<dbReference type="GO" id="GO:0004077">
    <property type="term" value="F:biotin--[biotin carboxyl-carrier protein] ligase activity"/>
    <property type="evidence" value="ECO:0007669"/>
    <property type="project" value="InterPro"/>
</dbReference>
<dbReference type="InterPro" id="IPR004408">
    <property type="entry name" value="Biotin_CoA_COase_ligase"/>
</dbReference>
<dbReference type="EMBL" id="CAXITT010000210">
    <property type="protein sequence ID" value="CAL1535780.1"/>
    <property type="molecule type" value="Genomic_DNA"/>
</dbReference>
<dbReference type="InterPro" id="IPR004143">
    <property type="entry name" value="BPL_LPL_catalytic"/>
</dbReference>
<accession>A0AAV2HQK4</accession>
<evidence type="ECO:0000259" key="3">
    <source>
        <dbReference type="Pfam" id="PF03099"/>
    </source>
</evidence>
<evidence type="ECO:0000313" key="4">
    <source>
        <dbReference type="EMBL" id="CAL1535780.1"/>
    </source>
</evidence>
<evidence type="ECO:0000256" key="1">
    <source>
        <dbReference type="ARBA" id="ARBA00009934"/>
    </source>
</evidence>
<gene>
    <name evidence="4" type="ORF">GSLYS_00009740001</name>
</gene>
<keyword evidence="5" id="KW-1185">Reference proteome</keyword>
<comment type="caution">
    <text evidence="4">The sequence shown here is derived from an EMBL/GenBank/DDBJ whole genome shotgun (WGS) entry which is preliminary data.</text>
</comment>
<dbReference type="Pfam" id="PF03099">
    <property type="entry name" value="BPL_LplA_LipB"/>
    <property type="match status" value="1"/>
</dbReference>
<organism evidence="4 5">
    <name type="scientific">Lymnaea stagnalis</name>
    <name type="common">Great pond snail</name>
    <name type="synonym">Helix stagnalis</name>
    <dbReference type="NCBI Taxonomy" id="6523"/>
    <lineage>
        <taxon>Eukaryota</taxon>
        <taxon>Metazoa</taxon>
        <taxon>Spiralia</taxon>
        <taxon>Lophotrochozoa</taxon>
        <taxon>Mollusca</taxon>
        <taxon>Gastropoda</taxon>
        <taxon>Heterobranchia</taxon>
        <taxon>Euthyneura</taxon>
        <taxon>Panpulmonata</taxon>
        <taxon>Hygrophila</taxon>
        <taxon>Lymnaeoidea</taxon>
        <taxon>Lymnaeidae</taxon>
        <taxon>Lymnaea</taxon>
    </lineage>
</organism>
<protein>
    <recommendedName>
        <fullName evidence="3">BPL/LPL catalytic domain-containing protein</fullName>
    </recommendedName>
</protein>
<keyword evidence="2" id="KW-0436">Ligase</keyword>
<dbReference type="InterPro" id="IPR045864">
    <property type="entry name" value="aa-tRNA-synth_II/BPL/LPL"/>
</dbReference>
<dbReference type="CDD" id="cd16442">
    <property type="entry name" value="BPL"/>
    <property type="match status" value="1"/>
</dbReference>
<comment type="similarity">
    <text evidence="1">Belongs to the biotin--protein ligase family.</text>
</comment>
<dbReference type="GO" id="GO:0005737">
    <property type="term" value="C:cytoplasm"/>
    <property type="evidence" value="ECO:0007669"/>
    <property type="project" value="TreeGrafter"/>
</dbReference>